<dbReference type="InterPro" id="IPR029044">
    <property type="entry name" value="Nucleotide-diphossugar_trans"/>
</dbReference>
<sequence length="394" mass="44249">MIIQSVDVSDFHTSLTSVPPRAECEVSVIVPVKDEAQTLQETLLALAHQIDTQGEPLDPNRYELIILANNCTDDSAAIARKFALEHPQLAIHVAEMTLPPEHAYIGYVRKLLMDEAYRRLMSLGRNRGIIASTDGDTRVAPTWIAATIDEINAGVDAVGGRILTDRRSRHSLSRQARTYFLQEVGYRSLVAQMEYHLDPDPYDPLPRHYQHYGASLAVTAEMYATAGGIPPVHTPEDEAFYQSLLRVNARFRHSPRVQVITSARASGRSPVGLANQLSKWTQMSVDASFKVEPAEAIASRFGSRRKLRSVWHKFLAGYQVSVKELEPIASKLGVCAYWLRTELDRPQTFGRLFEQVTQYQHQNSPMHWQPIDIKTAITELRQQLALLKDDRAAG</sequence>
<dbReference type="OrthoDB" id="9797391at2"/>
<dbReference type="Proteomes" id="UP000238937">
    <property type="component" value="Unassembled WGS sequence"/>
</dbReference>
<accession>A0A2T1GL43</accession>
<dbReference type="CDD" id="cd00761">
    <property type="entry name" value="Glyco_tranf_GTA_type"/>
    <property type="match status" value="1"/>
</dbReference>
<evidence type="ECO:0000259" key="1">
    <source>
        <dbReference type="Pfam" id="PF00535"/>
    </source>
</evidence>
<organism evidence="2 3">
    <name type="scientific">Chamaesiphon polymorphus CCALA 037</name>
    <dbReference type="NCBI Taxonomy" id="2107692"/>
    <lineage>
        <taxon>Bacteria</taxon>
        <taxon>Bacillati</taxon>
        <taxon>Cyanobacteriota</taxon>
        <taxon>Cyanophyceae</taxon>
        <taxon>Gomontiellales</taxon>
        <taxon>Chamaesiphonaceae</taxon>
        <taxon>Chamaesiphon</taxon>
    </lineage>
</organism>
<name>A0A2T1GL43_9CYAN</name>
<feature type="domain" description="Glycosyltransferase 2-like" evidence="1">
    <location>
        <begin position="27"/>
        <end position="182"/>
    </location>
</feature>
<dbReference type="SUPFAM" id="SSF53448">
    <property type="entry name" value="Nucleotide-diphospho-sugar transferases"/>
    <property type="match status" value="1"/>
</dbReference>
<dbReference type="Pfam" id="PF00535">
    <property type="entry name" value="Glycos_transf_2"/>
    <property type="match status" value="1"/>
</dbReference>
<proteinExistence type="predicted"/>
<dbReference type="EMBL" id="PVWO01000030">
    <property type="protein sequence ID" value="PSB58579.1"/>
    <property type="molecule type" value="Genomic_DNA"/>
</dbReference>
<dbReference type="AlphaFoldDB" id="A0A2T1GL43"/>
<dbReference type="GO" id="GO:0016740">
    <property type="term" value="F:transferase activity"/>
    <property type="evidence" value="ECO:0007669"/>
    <property type="project" value="UniProtKB-KW"/>
</dbReference>
<gene>
    <name evidence="2" type="ORF">C7B77_04180</name>
</gene>
<comment type="caution">
    <text evidence="2">The sequence shown here is derived from an EMBL/GenBank/DDBJ whole genome shotgun (WGS) entry which is preliminary data.</text>
</comment>
<dbReference type="PANTHER" id="PTHR43685">
    <property type="entry name" value="GLYCOSYLTRANSFERASE"/>
    <property type="match status" value="1"/>
</dbReference>
<keyword evidence="3" id="KW-1185">Reference proteome</keyword>
<dbReference type="InterPro" id="IPR050834">
    <property type="entry name" value="Glycosyltransf_2"/>
</dbReference>
<keyword evidence="2" id="KW-0808">Transferase</keyword>
<protein>
    <submittedName>
        <fullName evidence="2">Glycosyl transferase</fullName>
    </submittedName>
</protein>
<evidence type="ECO:0000313" key="2">
    <source>
        <dbReference type="EMBL" id="PSB58579.1"/>
    </source>
</evidence>
<dbReference type="PANTHER" id="PTHR43685:SF14">
    <property type="entry name" value="GLYCOSYLTRANSFERASE 2-LIKE DOMAIN-CONTAINING PROTEIN"/>
    <property type="match status" value="1"/>
</dbReference>
<evidence type="ECO:0000313" key="3">
    <source>
        <dbReference type="Proteomes" id="UP000238937"/>
    </source>
</evidence>
<dbReference type="Gene3D" id="3.90.550.10">
    <property type="entry name" value="Spore Coat Polysaccharide Biosynthesis Protein SpsA, Chain A"/>
    <property type="match status" value="1"/>
</dbReference>
<dbReference type="RefSeq" id="WP_106300619.1">
    <property type="nucleotide sequence ID" value="NZ_PVWO01000030.1"/>
</dbReference>
<reference evidence="2 3" key="1">
    <citation type="submission" date="2018-03" db="EMBL/GenBank/DDBJ databases">
        <title>The ancient ancestry and fast evolution of plastids.</title>
        <authorList>
            <person name="Moore K.R."/>
            <person name="Magnabosco C."/>
            <person name="Momper L."/>
            <person name="Gold D.A."/>
            <person name="Bosak T."/>
            <person name="Fournier G.P."/>
        </authorList>
    </citation>
    <scope>NUCLEOTIDE SEQUENCE [LARGE SCALE GENOMIC DNA]</scope>
    <source>
        <strain evidence="2 3">CCALA 037</strain>
    </source>
</reference>
<dbReference type="InterPro" id="IPR001173">
    <property type="entry name" value="Glyco_trans_2-like"/>
</dbReference>